<dbReference type="Proteomes" id="UP000294933">
    <property type="component" value="Unassembled WGS sequence"/>
</dbReference>
<dbReference type="InterPro" id="IPR012259">
    <property type="entry name" value="DHFR"/>
</dbReference>
<dbReference type="PROSITE" id="PS51330">
    <property type="entry name" value="DHFR_2"/>
    <property type="match status" value="1"/>
</dbReference>
<evidence type="ECO:0000256" key="5">
    <source>
        <dbReference type="ARBA" id="ARBA00022857"/>
    </source>
</evidence>
<evidence type="ECO:0000256" key="2">
    <source>
        <dbReference type="ARBA" id="ARBA00012856"/>
    </source>
</evidence>
<dbReference type="EC" id="1.5.1.3" evidence="2"/>
<dbReference type="InterPro" id="IPR001796">
    <property type="entry name" value="DHFR_dom"/>
</dbReference>
<dbReference type="PANTHER" id="PTHR48069:SF3">
    <property type="entry name" value="DIHYDROFOLATE REDUCTASE"/>
    <property type="match status" value="1"/>
</dbReference>
<dbReference type="VEuPathDB" id="FungiDB:BD410DRAFT_781171"/>
<dbReference type="GO" id="GO:0046452">
    <property type="term" value="P:dihydrofolate metabolic process"/>
    <property type="evidence" value="ECO:0007669"/>
    <property type="project" value="TreeGrafter"/>
</dbReference>
<dbReference type="GO" id="GO:0046654">
    <property type="term" value="P:tetrahydrofolate biosynthetic process"/>
    <property type="evidence" value="ECO:0007669"/>
    <property type="project" value="UniProtKB-UniPathway"/>
</dbReference>
<dbReference type="Gene3D" id="3.40.430.10">
    <property type="entry name" value="Dihydrofolate Reductase, subunit A"/>
    <property type="match status" value="1"/>
</dbReference>
<dbReference type="GO" id="GO:0050661">
    <property type="term" value="F:NADP binding"/>
    <property type="evidence" value="ECO:0007669"/>
    <property type="project" value="InterPro"/>
</dbReference>
<protein>
    <recommendedName>
        <fullName evidence="3">Dihydrofolate reductase</fullName>
        <ecNumber evidence="2">1.5.1.3</ecNumber>
    </recommendedName>
</protein>
<keyword evidence="10" id="KW-1185">Reference proteome</keyword>
<accession>A0A4Y7QNK0</accession>
<dbReference type="CDD" id="cd00209">
    <property type="entry name" value="DHFR"/>
    <property type="match status" value="1"/>
</dbReference>
<comment type="similarity">
    <text evidence="7">Belongs to the dihydrofolate reductase family.</text>
</comment>
<dbReference type="InterPro" id="IPR024072">
    <property type="entry name" value="DHFR-like_dom_sf"/>
</dbReference>
<sequence length="212" mass="23747">MGITIIVAATVANGIGHRSRLPWRLPQEMAYFARLTSNAPAGSMNAVIMGRKTWESIPGKFRPLRGRINEIITRDENFNSNPDNKPIVQTYLQGSLQSAISHARTPAATIPSVHRCFIVGGASIYNEAMSSSFLVDRILLTRVLSPAFEDCDIFFPEFREQKDTEGKAIWERASNEELQVWAGFDVPDGVQEENGVHYEFQMWTRKPSDGSD</sequence>
<dbReference type="AlphaFoldDB" id="A0A4Y7QNK0"/>
<reference evidence="9 10" key="1">
    <citation type="submission" date="2018-06" db="EMBL/GenBank/DDBJ databases">
        <title>A transcriptomic atlas of mushroom development highlights an independent origin of complex multicellularity.</title>
        <authorList>
            <consortium name="DOE Joint Genome Institute"/>
            <person name="Krizsan K."/>
            <person name="Almasi E."/>
            <person name="Merenyi Z."/>
            <person name="Sahu N."/>
            <person name="Viragh M."/>
            <person name="Koszo T."/>
            <person name="Mondo S."/>
            <person name="Kiss B."/>
            <person name="Balint B."/>
            <person name="Kues U."/>
            <person name="Barry K."/>
            <person name="Hegedus J.C."/>
            <person name="Henrissat B."/>
            <person name="Johnson J."/>
            <person name="Lipzen A."/>
            <person name="Ohm R."/>
            <person name="Nagy I."/>
            <person name="Pangilinan J."/>
            <person name="Yan J."/>
            <person name="Xiong Y."/>
            <person name="Grigoriev I.V."/>
            <person name="Hibbett D.S."/>
            <person name="Nagy L.G."/>
        </authorList>
    </citation>
    <scope>NUCLEOTIDE SEQUENCE [LARGE SCALE GENOMIC DNA]</scope>
    <source>
        <strain evidence="9 10">SZMC22713</strain>
    </source>
</reference>
<dbReference type="InterPro" id="IPR017925">
    <property type="entry name" value="DHFR_CS"/>
</dbReference>
<keyword evidence="6" id="KW-0560">Oxidoreductase</keyword>
<keyword evidence="4" id="KW-0554">One-carbon metabolism</keyword>
<dbReference type="PROSITE" id="PS00075">
    <property type="entry name" value="DHFR_1"/>
    <property type="match status" value="1"/>
</dbReference>
<name>A0A4Y7QNK0_9AGAM</name>
<dbReference type="GO" id="GO:0046655">
    <property type="term" value="P:folic acid metabolic process"/>
    <property type="evidence" value="ECO:0007669"/>
    <property type="project" value="TreeGrafter"/>
</dbReference>
<dbReference type="GO" id="GO:0004146">
    <property type="term" value="F:dihydrofolate reductase activity"/>
    <property type="evidence" value="ECO:0007669"/>
    <property type="project" value="UniProtKB-EC"/>
</dbReference>
<gene>
    <name evidence="9" type="ORF">BD410DRAFT_781171</name>
</gene>
<dbReference type="GO" id="GO:0006730">
    <property type="term" value="P:one-carbon metabolic process"/>
    <property type="evidence" value="ECO:0007669"/>
    <property type="project" value="UniProtKB-KW"/>
</dbReference>
<dbReference type="OrthoDB" id="414698at2759"/>
<evidence type="ECO:0000256" key="4">
    <source>
        <dbReference type="ARBA" id="ARBA00022563"/>
    </source>
</evidence>
<evidence type="ECO:0000256" key="6">
    <source>
        <dbReference type="ARBA" id="ARBA00023002"/>
    </source>
</evidence>
<evidence type="ECO:0000313" key="9">
    <source>
        <dbReference type="EMBL" id="TDL28652.1"/>
    </source>
</evidence>
<dbReference type="PRINTS" id="PR00070">
    <property type="entry name" value="DHFR"/>
</dbReference>
<proteinExistence type="inferred from homology"/>
<evidence type="ECO:0000256" key="7">
    <source>
        <dbReference type="RuleBase" id="RU004474"/>
    </source>
</evidence>
<dbReference type="PANTHER" id="PTHR48069">
    <property type="entry name" value="DIHYDROFOLATE REDUCTASE"/>
    <property type="match status" value="1"/>
</dbReference>
<dbReference type="SUPFAM" id="SSF53597">
    <property type="entry name" value="Dihydrofolate reductase-like"/>
    <property type="match status" value="1"/>
</dbReference>
<dbReference type="EMBL" id="ML170157">
    <property type="protein sequence ID" value="TDL28652.1"/>
    <property type="molecule type" value="Genomic_DNA"/>
</dbReference>
<evidence type="ECO:0000313" key="10">
    <source>
        <dbReference type="Proteomes" id="UP000294933"/>
    </source>
</evidence>
<evidence type="ECO:0000256" key="3">
    <source>
        <dbReference type="ARBA" id="ARBA00018886"/>
    </source>
</evidence>
<dbReference type="GO" id="GO:0005739">
    <property type="term" value="C:mitochondrion"/>
    <property type="evidence" value="ECO:0007669"/>
    <property type="project" value="TreeGrafter"/>
</dbReference>
<feature type="domain" description="DHFR" evidence="8">
    <location>
        <begin position="2"/>
        <end position="205"/>
    </location>
</feature>
<dbReference type="STRING" id="50990.A0A4Y7QNK0"/>
<comment type="pathway">
    <text evidence="1">Cofactor biosynthesis; tetrahydrofolate biosynthesis; 5,6,7,8-tetrahydrofolate from 7,8-dihydrofolate: step 1/1.</text>
</comment>
<organism evidence="9 10">
    <name type="scientific">Rickenella mellea</name>
    <dbReference type="NCBI Taxonomy" id="50990"/>
    <lineage>
        <taxon>Eukaryota</taxon>
        <taxon>Fungi</taxon>
        <taxon>Dikarya</taxon>
        <taxon>Basidiomycota</taxon>
        <taxon>Agaricomycotina</taxon>
        <taxon>Agaricomycetes</taxon>
        <taxon>Hymenochaetales</taxon>
        <taxon>Rickenellaceae</taxon>
        <taxon>Rickenella</taxon>
    </lineage>
</organism>
<keyword evidence="5" id="KW-0521">NADP</keyword>
<evidence type="ECO:0000259" key="8">
    <source>
        <dbReference type="PROSITE" id="PS51330"/>
    </source>
</evidence>
<evidence type="ECO:0000256" key="1">
    <source>
        <dbReference type="ARBA" id="ARBA00004903"/>
    </source>
</evidence>
<dbReference type="UniPathway" id="UPA00077">
    <property type="reaction ID" value="UER00158"/>
</dbReference>
<dbReference type="Pfam" id="PF00186">
    <property type="entry name" value="DHFR_1"/>
    <property type="match status" value="1"/>
</dbReference>